<reference evidence="1 2" key="1">
    <citation type="submission" date="2023-11" db="EMBL/GenBank/DDBJ databases">
        <title>Winogradskyella pelagius sp. nov., isolated from coastal sediment.</title>
        <authorList>
            <person name="Li F."/>
        </authorList>
    </citation>
    <scope>NUCLEOTIDE SEQUENCE [LARGE SCALE GENOMIC DNA]</scope>
    <source>
        <strain evidence="1 2">KCTC 23502</strain>
    </source>
</reference>
<comment type="caution">
    <text evidence="1">The sequence shown here is derived from an EMBL/GenBank/DDBJ whole genome shotgun (WGS) entry which is preliminary data.</text>
</comment>
<sequence>MLYAVKFTTMTQEKANKIFETELGQQLLSFYATSDDQVFIRYNEAVAHTNDMINAVGGQEFVDTTITEWFPE</sequence>
<proteinExistence type="predicted"/>
<accession>A0ABU5EUZ2</accession>
<gene>
    <name evidence="1" type="ORF">SNF14_14455</name>
</gene>
<organism evidence="1 2">
    <name type="scientific">Winogradskyella aquimaris</name>
    <dbReference type="NCBI Taxonomy" id="864074"/>
    <lineage>
        <taxon>Bacteria</taxon>
        <taxon>Pseudomonadati</taxon>
        <taxon>Bacteroidota</taxon>
        <taxon>Flavobacteriia</taxon>
        <taxon>Flavobacteriales</taxon>
        <taxon>Flavobacteriaceae</taxon>
        <taxon>Winogradskyella</taxon>
    </lineage>
</organism>
<dbReference type="EMBL" id="JAXDAE010000033">
    <property type="protein sequence ID" value="MDY2588542.1"/>
    <property type="molecule type" value="Genomic_DNA"/>
</dbReference>
<keyword evidence="2" id="KW-1185">Reference proteome</keyword>
<dbReference type="Proteomes" id="UP001285855">
    <property type="component" value="Unassembled WGS sequence"/>
</dbReference>
<name>A0ABU5EUZ2_9FLAO</name>
<dbReference type="RefSeq" id="WP_320556884.1">
    <property type="nucleotide sequence ID" value="NZ_JAXDAE010000033.1"/>
</dbReference>
<evidence type="ECO:0000313" key="2">
    <source>
        <dbReference type="Proteomes" id="UP001285855"/>
    </source>
</evidence>
<evidence type="ECO:0000313" key="1">
    <source>
        <dbReference type="EMBL" id="MDY2588542.1"/>
    </source>
</evidence>
<protein>
    <recommendedName>
        <fullName evidence="3">DUF4242 domain-containing protein</fullName>
    </recommendedName>
</protein>
<evidence type="ECO:0008006" key="3">
    <source>
        <dbReference type="Google" id="ProtNLM"/>
    </source>
</evidence>